<sequence length="154" mass="17255">MKKLLLLFFGFTFCSIGSFGQTVLGFSPLPYLSGKKYALPSALDFRIPGSKWMSDSLVIPGKFPLSKNYLASGLDYSRKRSEAKVATSIISEEYNMPIIDLSKGFSSNLPIKKFSEDFPSNMPILGKKPVLPETLFENFNEDTNPKFLFDSDKQ</sequence>
<accession>A0ABT8C8Y6</accession>
<reference evidence="2" key="1">
    <citation type="journal article" date="2019" name="Int. J. Syst. Evol. Microbiol.">
        <title>The Global Catalogue of Microorganisms (GCM) 10K type strain sequencing project: providing services to taxonomists for standard genome sequencing and annotation.</title>
        <authorList>
            <consortium name="The Broad Institute Genomics Platform"/>
            <consortium name="The Broad Institute Genome Sequencing Center for Infectious Disease"/>
            <person name="Wu L."/>
            <person name="Ma J."/>
        </authorList>
    </citation>
    <scope>NUCLEOTIDE SEQUENCE [LARGE SCALE GENOMIC DNA]</scope>
    <source>
        <strain evidence="2">CECT 7706</strain>
    </source>
</reference>
<dbReference type="EMBL" id="JAUFQS010000010">
    <property type="protein sequence ID" value="MDN3688484.1"/>
    <property type="molecule type" value="Genomic_DNA"/>
</dbReference>
<evidence type="ECO:0000313" key="2">
    <source>
        <dbReference type="Proteomes" id="UP001236663"/>
    </source>
</evidence>
<organism evidence="1 2">
    <name type="scientific">Cyclobacterium jeungdonense</name>
    <dbReference type="NCBI Taxonomy" id="708087"/>
    <lineage>
        <taxon>Bacteria</taxon>
        <taxon>Pseudomonadati</taxon>
        <taxon>Bacteroidota</taxon>
        <taxon>Cytophagia</taxon>
        <taxon>Cytophagales</taxon>
        <taxon>Cyclobacteriaceae</taxon>
        <taxon>Cyclobacterium</taxon>
    </lineage>
</organism>
<dbReference type="RefSeq" id="WP_163386824.1">
    <property type="nucleotide sequence ID" value="NZ_JAUFQS010000010.1"/>
</dbReference>
<name>A0ABT8C8Y6_9BACT</name>
<dbReference type="Proteomes" id="UP001236663">
    <property type="component" value="Unassembled WGS sequence"/>
</dbReference>
<proteinExistence type="predicted"/>
<gene>
    <name evidence="1" type="ORF">QWZ15_11640</name>
</gene>
<keyword evidence="2" id="KW-1185">Reference proteome</keyword>
<comment type="caution">
    <text evidence="1">The sequence shown here is derived from an EMBL/GenBank/DDBJ whole genome shotgun (WGS) entry which is preliminary data.</text>
</comment>
<evidence type="ECO:0000313" key="1">
    <source>
        <dbReference type="EMBL" id="MDN3688484.1"/>
    </source>
</evidence>
<protein>
    <submittedName>
        <fullName evidence="1">Uncharacterized protein</fullName>
    </submittedName>
</protein>